<evidence type="ECO:0000256" key="1">
    <source>
        <dbReference type="SAM" id="Phobius"/>
    </source>
</evidence>
<proteinExistence type="predicted"/>
<comment type="caution">
    <text evidence="2">The sequence shown here is derived from an EMBL/GenBank/DDBJ whole genome shotgun (WGS) entry which is preliminary data.</text>
</comment>
<dbReference type="PROSITE" id="PS51257">
    <property type="entry name" value="PROKAR_LIPOPROTEIN"/>
    <property type="match status" value="1"/>
</dbReference>
<evidence type="ECO:0000313" key="2">
    <source>
        <dbReference type="EMBL" id="MBI6183837.1"/>
    </source>
</evidence>
<name>A0ABS0U0C9_SERPR</name>
<protein>
    <submittedName>
        <fullName evidence="2">Uncharacterized protein</fullName>
    </submittedName>
</protein>
<keyword evidence="3" id="KW-1185">Reference proteome</keyword>
<sequence>MKKKHVGLSLFLYLLCSCTILILMGALVGSVIGPIITYFRGGEFLYQWSELLYISSMGAGVGAVLGVGIWVLAKIEEIKKKK</sequence>
<dbReference type="RefSeq" id="WP_112346994.1">
    <property type="nucleotide sequence ID" value="NZ_CAMIPQ010000002.1"/>
</dbReference>
<accession>A0ABS0U0C9</accession>
<dbReference type="EMBL" id="JAEHSL010000119">
    <property type="protein sequence ID" value="MBI6183837.1"/>
    <property type="molecule type" value="Genomic_DNA"/>
</dbReference>
<organism evidence="2 3">
    <name type="scientific">Serratia proteamaculans</name>
    <dbReference type="NCBI Taxonomy" id="28151"/>
    <lineage>
        <taxon>Bacteria</taxon>
        <taxon>Pseudomonadati</taxon>
        <taxon>Pseudomonadota</taxon>
        <taxon>Gammaproteobacteria</taxon>
        <taxon>Enterobacterales</taxon>
        <taxon>Yersiniaceae</taxon>
        <taxon>Serratia</taxon>
    </lineage>
</organism>
<gene>
    <name evidence="2" type="ORF">JEQ07_26090</name>
</gene>
<dbReference type="Proteomes" id="UP000639004">
    <property type="component" value="Unassembled WGS sequence"/>
</dbReference>
<keyword evidence="1" id="KW-0812">Transmembrane</keyword>
<keyword evidence="1" id="KW-0472">Membrane</keyword>
<evidence type="ECO:0000313" key="3">
    <source>
        <dbReference type="Proteomes" id="UP000639004"/>
    </source>
</evidence>
<keyword evidence="1" id="KW-1133">Transmembrane helix</keyword>
<feature type="transmembrane region" description="Helical" evidence="1">
    <location>
        <begin position="12"/>
        <end position="39"/>
    </location>
</feature>
<feature type="transmembrane region" description="Helical" evidence="1">
    <location>
        <begin position="51"/>
        <end position="73"/>
    </location>
</feature>
<reference evidence="2 3" key="1">
    <citation type="submission" date="2020-12" db="EMBL/GenBank/DDBJ databases">
        <title>Enhanced detection system for hospital associated transmission using whole genome sequencing surveillance.</title>
        <authorList>
            <person name="Harrison L.H."/>
            <person name="Van Tyne D."/>
            <person name="Marsh J.W."/>
            <person name="Griffith M.P."/>
            <person name="Snyder D.J."/>
            <person name="Cooper V.S."/>
            <person name="Mustapha M."/>
        </authorList>
    </citation>
    <scope>NUCLEOTIDE SEQUENCE [LARGE SCALE GENOMIC DNA]</scope>
    <source>
        <strain evidence="2 3">SER00238</strain>
    </source>
</reference>